<sequence length="303" mass="32162">MKTIKILAFSLMATSGMLLTSCGDDDSGTKLPPIGGYNSADEIGAADLIAYWPLNGDGKENVSGTMPSSSPNVTYSAGIKGDGATLAQGFLKYPSIASLSNSLTSFSISTWAKVSNNGASGSVFLSLTRPGEWAGNVNFLSETGWAQATSDSLTVKGQIVSNNALGWQDSRNTIKLDQNQMDENANNGPNDTDHVAYANKVGGQWFHAVLTWDGTTRMFKVYVNGVKISNPKWEDRGAADSPALAFTTPTFPVIGAFGTTANGTATESWDKAMTGQLDEMRVWKKALSQAEIGSLYELEKAGR</sequence>
<name>A0ABW5NY56_9FLAO</name>
<comment type="caution">
    <text evidence="2">The sequence shown here is derived from an EMBL/GenBank/DDBJ whole genome shotgun (WGS) entry which is preliminary data.</text>
</comment>
<dbReference type="EMBL" id="JBHUMD010000026">
    <property type="protein sequence ID" value="MFD2602942.1"/>
    <property type="molecule type" value="Genomic_DNA"/>
</dbReference>
<keyword evidence="3" id="KW-1185">Reference proteome</keyword>
<evidence type="ECO:0000256" key="1">
    <source>
        <dbReference type="SAM" id="SignalP"/>
    </source>
</evidence>
<dbReference type="RefSeq" id="WP_379821448.1">
    <property type="nucleotide sequence ID" value="NZ_JBHUMD010000026.1"/>
</dbReference>
<organism evidence="2 3">
    <name type="scientific">Flavobacterium suzhouense</name>
    <dbReference type="NCBI Taxonomy" id="1529638"/>
    <lineage>
        <taxon>Bacteria</taxon>
        <taxon>Pseudomonadati</taxon>
        <taxon>Bacteroidota</taxon>
        <taxon>Flavobacteriia</taxon>
        <taxon>Flavobacteriales</taxon>
        <taxon>Flavobacteriaceae</taxon>
        <taxon>Flavobacterium</taxon>
    </lineage>
</organism>
<dbReference type="SUPFAM" id="SSF49899">
    <property type="entry name" value="Concanavalin A-like lectins/glucanases"/>
    <property type="match status" value="1"/>
</dbReference>
<proteinExistence type="predicted"/>
<keyword evidence="1" id="KW-0732">Signal</keyword>
<dbReference type="Pfam" id="PF13385">
    <property type="entry name" value="Laminin_G_3"/>
    <property type="match status" value="1"/>
</dbReference>
<dbReference type="Proteomes" id="UP001597480">
    <property type="component" value="Unassembled WGS sequence"/>
</dbReference>
<feature type="signal peptide" evidence="1">
    <location>
        <begin position="1"/>
        <end position="20"/>
    </location>
</feature>
<evidence type="ECO:0000313" key="3">
    <source>
        <dbReference type="Proteomes" id="UP001597480"/>
    </source>
</evidence>
<dbReference type="Gene3D" id="2.60.120.200">
    <property type="match status" value="1"/>
</dbReference>
<reference evidence="3" key="1">
    <citation type="journal article" date="2019" name="Int. J. Syst. Evol. Microbiol.">
        <title>The Global Catalogue of Microorganisms (GCM) 10K type strain sequencing project: providing services to taxonomists for standard genome sequencing and annotation.</title>
        <authorList>
            <consortium name="The Broad Institute Genomics Platform"/>
            <consortium name="The Broad Institute Genome Sequencing Center for Infectious Disease"/>
            <person name="Wu L."/>
            <person name="Ma J."/>
        </authorList>
    </citation>
    <scope>NUCLEOTIDE SEQUENCE [LARGE SCALE GENOMIC DNA]</scope>
    <source>
        <strain evidence="3">KCTC 42107</strain>
    </source>
</reference>
<protein>
    <submittedName>
        <fullName evidence="2">LamG domain-containing protein</fullName>
    </submittedName>
</protein>
<dbReference type="InterPro" id="IPR013320">
    <property type="entry name" value="ConA-like_dom_sf"/>
</dbReference>
<gene>
    <name evidence="2" type="ORF">ACFSR3_12810</name>
</gene>
<evidence type="ECO:0000313" key="2">
    <source>
        <dbReference type="EMBL" id="MFD2602942.1"/>
    </source>
</evidence>
<feature type="chain" id="PRO_5046480272" evidence="1">
    <location>
        <begin position="21"/>
        <end position="303"/>
    </location>
</feature>
<dbReference type="PROSITE" id="PS51257">
    <property type="entry name" value="PROKAR_LIPOPROTEIN"/>
    <property type="match status" value="1"/>
</dbReference>
<accession>A0ABW5NY56</accession>